<name>A7VLY4_9VIRU</name>
<evidence type="ECO:0000256" key="3">
    <source>
        <dbReference type="ARBA" id="ARBA00022431"/>
    </source>
</evidence>
<comment type="function">
    <text evidence="6">Self-assembles to form an icosahedral capsid.</text>
</comment>
<dbReference type="Proteomes" id="UP000116093">
    <property type="component" value="Segment"/>
</dbReference>
<evidence type="ECO:0000256" key="7">
    <source>
        <dbReference type="SAM" id="MobiDB-lite"/>
    </source>
</evidence>
<dbReference type="GeneID" id="37616693"/>
<comment type="subcellular location">
    <subcellularLocation>
        <location evidence="1 6">Virion</location>
    </subcellularLocation>
</comment>
<proteinExistence type="inferred from homology"/>
<dbReference type="RefSeq" id="YP_009505774.1">
    <property type="nucleotide sequence ID" value="NC_038356.1"/>
</dbReference>
<evidence type="ECO:0000256" key="4">
    <source>
        <dbReference type="ARBA" id="ARBA00022561"/>
    </source>
</evidence>
<evidence type="ECO:0000256" key="2">
    <source>
        <dbReference type="ARBA" id="ARBA00006131"/>
    </source>
</evidence>
<reference evidence="8 9" key="1">
    <citation type="journal article" date="2007" name="Arch. Virol.">
        <title>Analysis of the entire genomes of fifteen torque teno midi virus variants classifiable into a third group of genus Anellovirus.</title>
        <authorList>
            <person name="Ninomiya M."/>
            <person name="Takahashi M."/>
            <person name="Shimosegawa T."/>
            <person name="Okamoto H."/>
        </authorList>
    </citation>
    <scope>NUCLEOTIDE SEQUENCE [LARGE SCALE GENOMIC DNA]</scope>
    <source>
        <strain evidence="8">MDJN2</strain>
    </source>
</reference>
<feature type="compositionally biased region" description="Polar residues" evidence="7">
    <location>
        <begin position="563"/>
        <end position="573"/>
    </location>
</feature>
<dbReference type="KEGG" id="vg:37616693"/>
<accession>A7VLY4</accession>
<organism evidence="8 9">
    <name type="scientific">Torque teno midi virus 9</name>
    <dbReference type="NCBI Taxonomy" id="2065050"/>
    <lineage>
        <taxon>Viruses</taxon>
        <taxon>Monodnaviria</taxon>
        <taxon>Shotokuvirae</taxon>
        <taxon>Commensaviricota</taxon>
        <taxon>Cardeaviricetes</taxon>
        <taxon>Sanitavirales</taxon>
        <taxon>Anelloviridae</taxon>
        <taxon>Gammatorquevirus</taxon>
        <taxon>Gammatorquevirus homidi9</taxon>
    </lineage>
</organism>
<evidence type="ECO:0000313" key="9">
    <source>
        <dbReference type="Proteomes" id="UP000116093"/>
    </source>
</evidence>
<keyword evidence="5 6" id="KW-0946">Virion</keyword>
<comment type="similarity">
    <text evidence="2 6">Belongs to the anelloviridae capsid protein family.</text>
</comment>
<sequence length="658" mass="77290">MPFWWNRRKRWWRGARRPWYKRKRYTRRYRRRIYKNRRRRPTRRRRRRRHTKVRRKRQTIPVRQWQPERIVRCKIKGISVIVLGGEGKQFQCYTNEATTWTPLRTPGGGGFGVEKYTLSHLYDQYKFGNNIWTKTNILTDLVQYLGCKFVFYRHQYVDFIVKYSRNLPMTIEKLTYPHTHPQALLLSRHKRIIPSRVTKPHGKNRVIIKIKPTRVVLKKWFFQETFDTTGLCSIYAAACDLNYPHIGATSQNQIITLFGLNQSFYSKGNWGAVVQTGYQPYPSVTTFTYKTAATKQVETFNKPTTYEASVSYTTGWFNPKLMQLTEYVTPQQLAKPVLAFRYNAQLDNGKGNSVWFKSILTEDFSKPKVDSDLIISDMPIWQALYGFTDFIKAVKPDPNFLASYILLIETRFVEPFSSHATGNYWIPIDSSFVTGKGPYNTPIGDYTKTKWFPTVKNQQESINAFVKAGPYIPRLQDEKKSTWELHAFYQFYLKWGGTYTEETQVADPSKQGTYVMPSFIQEKLQIINPAKQKAAAMLHCWDYRRGLITQSAIKRICEDQPTDTDFQTGSESSQPLKKKKKTTKELPYPPKEKEELQKCLLSLYEESISQEIPQTQNLQELIQQQQQQQQQLKYNILKIISELKQQQQLLGLQTGLVL</sequence>
<keyword evidence="4 6" id="KW-0167">Capsid protein</keyword>
<evidence type="ECO:0000313" key="8">
    <source>
        <dbReference type="EMBL" id="BAF76105.1"/>
    </source>
</evidence>
<evidence type="ECO:0000256" key="6">
    <source>
        <dbReference type="RuleBase" id="RU361230"/>
    </source>
</evidence>
<keyword evidence="9" id="KW-1185">Reference proteome</keyword>
<dbReference type="InterPro" id="IPR004219">
    <property type="entry name" value="TTvirus_Unk"/>
</dbReference>
<dbReference type="EMBL" id="AB303559">
    <property type="protein sequence ID" value="BAF76105.1"/>
    <property type="molecule type" value="Genomic_DNA"/>
</dbReference>
<evidence type="ECO:0000256" key="1">
    <source>
        <dbReference type="ARBA" id="ARBA00004328"/>
    </source>
</evidence>
<protein>
    <recommendedName>
        <fullName evidence="6">Capsid protein</fullName>
    </recommendedName>
</protein>
<feature type="region of interest" description="Disordered" evidence="7">
    <location>
        <begin position="561"/>
        <end position="591"/>
    </location>
</feature>
<feature type="region of interest" description="Disordered" evidence="7">
    <location>
        <begin position="36"/>
        <end position="58"/>
    </location>
</feature>
<dbReference type="GO" id="GO:0039615">
    <property type="term" value="C:T=1 icosahedral viral capsid"/>
    <property type="evidence" value="ECO:0007669"/>
    <property type="project" value="UniProtKB-UniRule"/>
</dbReference>
<dbReference type="Pfam" id="PF02956">
    <property type="entry name" value="TT_ORF1"/>
    <property type="match status" value="1"/>
</dbReference>
<keyword evidence="3 6" id="KW-1140">T=1 icosahedral capsid protein</keyword>
<evidence type="ECO:0000256" key="5">
    <source>
        <dbReference type="ARBA" id="ARBA00022844"/>
    </source>
</evidence>